<accession>X0YER9</accession>
<proteinExistence type="predicted"/>
<dbReference type="EMBL" id="BART01008479">
    <property type="protein sequence ID" value="GAG54439.1"/>
    <property type="molecule type" value="Genomic_DNA"/>
</dbReference>
<organism evidence="2">
    <name type="scientific">marine sediment metagenome</name>
    <dbReference type="NCBI Taxonomy" id="412755"/>
    <lineage>
        <taxon>unclassified sequences</taxon>
        <taxon>metagenomes</taxon>
        <taxon>ecological metagenomes</taxon>
    </lineage>
</organism>
<feature type="coiled-coil region" evidence="1">
    <location>
        <begin position="5"/>
        <end position="53"/>
    </location>
</feature>
<reference evidence="2" key="1">
    <citation type="journal article" date="2014" name="Front. Microbiol.">
        <title>High frequency of phylogenetically diverse reductive dehalogenase-homologous genes in deep subseafloor sedimentary metagenomes.</title>
        <authorList>
            <person name="Kawai M."/>
            <person name="Futagami T."/>
            <person name="Toyoda A."/>
            <person name="Takaki Y."/>
            <person name="Nishi S."/>
            <person name="Hori S."/>
            <person name="Arai W."/>
            <person name="Tsubouchi T."/>
            <person name="Morono Y."/>
            <person name="Uchiyama I."/>
            <person name="Ito T."/>
            <person name="Fujiyama A."/>
            <person name="Inagaki F."/>
            <person name="Takami H."/>
        </authorList>
    </citation>
    <scope>NUCLEOTIDE SEQUENCE</scope>
    <source>
        <strain evidence="2">Expedition CK06-06</strain>
    </source>
</reference>
<name>X0YER9_9ZZZZ</name>
<gene>
    <name evidence="2" type="ORF">S01H4_19063</name>
</gene>
<protein>
    <submittedName>
        <fullName evidence="2">Uncharacterized protein</fullName>
    </submittedName>
</protein>
<feature type="non-terminal residue" evidence="2">
    <location>
        <position position="196"/>
    </location>
</feature>
<comment type="caution">
    <text evidence="2">The sequence shown here is derived from an EMBL/GenBank/DDBJ whole genome shotgun (WGS) entry which is preliminary data.</text>
</comment>
<dbReference type="AlphaFoldDB" id="X0YER9"/>
<evidence type="ECO:0000256" key="1">
    <source>
        <dbReference type="SAM" id="Coils"/>
    </source>
</evidence>
<keyword evidence="1" id="KW-0175">Coiled coil</keyword>
<evidence type="ECO:0000313" key="2">
    <source>
        <dbReference type="EMBL" id="GAG54439.1"/>
    </source>
</evidence>
<sequence length="196" mass="21181">MVSTLAQLEAEQSNLRIENKTLSSDLELAQNEAEQTKAREDSMRTQVAALESDVSALRCELEKTRHGGSDITNIHSDEPTVSPEIGQEPMAEVLVTQQKIEPSIEVVAQEVTAESDQQADADVENVEAPKAEAEAKPELIPEVELTKPPEVTVEDVHAADFASESDRIMFTCILSDFTSHDTGARVGAAKALAGIK</sequence>